<evidence type="ECO:0000313" key="16">
    <source>
        <dbReference type="EMBL" id="NDV92594.1"/>
    </source>
</evidence>
<comment type="caution">
    <text evidence="16">The sequence shown here is derived from an EMBL/GenBank/DDBJ whole genome shotgun (WGS) entry which is preliminary data.</text>
</comment>
<feature type="domain" description="TonB-dependent receptor plug" evidence="15">
    <location>
        <begin position="55"/>
        <end position="163"/>
    </location>
</feature>
<dbReference type="PROSITE" id="PS52016">
    <property type="entry name" value="TONB_DEPENDENT_REC_3"/>
    <property type="match status" value="1"/>
</dbReference>
<reference evidence="16 17" key="1">
    <citation type="submission" date="2020-01" db="EMBL/GenBank/DDBJ databases">
        <authorList>
            <person name="Chen J."/>
            <person name="Zhu S."/>
            <person name="Yang J."/>
        </authorList>
    </citation>
    <scope>NUCLEOTIDE SEQUENCE [LARGE SCALE GENOMIC DNA]</scope>
    <source>
        <strain evidence="16 17">345S023</strain>
    </source>
</reference>
<dbReference type="GO" id="GO:0006826">
    <property type="term" value="P:iron ion transport"/>
    <property type="evidence" value="ECO:0007669"/>
    <property type="project" value="UniProtKB-KW"/>
</dbReference>
<proteinExistence type="inferred from homology"/>
<dbReference type="GO" id="GO:0009279">
    <property type="term" value="C:cell outer membrane"/>
    <property type="evidence" value="ECO:0007669"/>
    <property type="project" value="UniProtKB-SubCell"/>
</dbReference>
<evidence type="ECO:0000256" key="3">
    <source>
        <dbReference type="ARBA" id="ARBA00022452"/>
    </source>
</evidence>
<protein>
    <submittedName>
        <fullName evidence="16">TonB-dependent receptor</fullName>
    </submittedName>
</protein>
<dbReference type="AlphaFoldDB" id="A0A7X5RMB1"/>
<dbReference type="RefSeq" id="WP_163087454.1">
    <property type="nucleotide sequence ID" value="NZ_JAAAWN010000025.1"/>
</dbReference>
<feature type="signal peptide" evidence="13">
    <location>
        <begin position="1"/>
        <end position="27"/>
    </location>
</feature>
<evidence type="ECO:0000256" key="7">
    <source>
        <dbReference type="ARBA" id="ARBA00023065"/>
    </source>
</evidence>
<dbReference type="CDD" id="cd01347">
    <property type="entry name" value="ligand_gated_channel"/>
    <property type="match status" value="1"/>
</dbReference>
<dbReference type="Gene3D" id="2.40.170.20">
    <property type="entry name" value="TonB-dependent receptor, beta-barrel domain"/>
    <property type="match status" value="1"/>
</dbReference>
<dbReference type="InterPro" id="IPR012910">
    <property type="entry name" value="Plug_dom"/>
</dbReference>
<feature type="chain" id="PRO_5031140459" evidence="13">
    <location>
        <begin position="28"/>
        <end position="797"/>
    </location>
</feature>
<keyword evidence="13" id="KW-0732">Signal</keyword>
<evidence type="ECO:0000256" key="12">
    <source>
        <dbReference type="RuleBase" id="RU003357"/>
    </source>
</evidence>
<dbReference type="EMBL" id="JAAAWN010000025">
    <property type="protein sequence ID" value="NDV92594.1"/>
    <property type="molecule type" value="Genomic_DNA"/>
</dbReference>
<keyword evidence="3 11" id="KW-1134">Transmembrane beta strand</keyword>
<keyword evidence="5 11" id="KW-0812">Transmembrane</keyword>
<keyword evidence="10 11" id="KW-0998">Cell outer membrane</keyword>
<keyword evidence="6" id="KW-0408">Iron</keyword>
<evidence type="ECO:0000256" key="10">
    <source>
        <dbReference type="ARBA" id="ARBA00023237"/>
    </source>
</evidence>
<keyword evidence="7" id="KW-0406">Ion transport</keyword>
<accession>A0A7X5RMB1</accession>
<organism evidence="16 17">
    <name type="scientific">Alteromonas profundi</name>
    <dbReference type="NCBI Taxonomy" id="2696062"/>
    <lineage>
        <taxon>Bacteria</taxon>
        <taxon>Pseudomonadati</taxon>
        <taxon>Pseudomonadota</taxon>
        <taxon>Gammaproteobacteria</taxon>
        <taxon>Alteromonadales</taxon>
        <taxon>Alteromonadaceae</taxon>
        <taxon>Alteromonas/Salinimonas group</taxon>
        <taxon>Alteromonas</taxon>
    </lineage>
</organism>
<sequence length="797" mass="88078">MHTKPHKLSIAITSALAALSMHTSVMAQEQSQAEDPSVEGLEQITVTAQKRVERISDVPVAVSVLRSEQIESAFSPSLESLQTLVPGMSFRKGSTTSNSAITLRGIGTISFSIAAEPSVSTVVDGVVLGRSGQAFADLYDLQSIEVLRGPQGTLFGKNASAGVVNITTKRPSYETTGMVEATFFQGNEYRLKGKFEGEIADNAAGSIVMMKSGYDGNIYNVYNNRNTNGYSKEGVRGMLTVEAGADTDLLFIAEHMKSDSDCCADIEALPSGRNTDSEAAPNSDGIVDGVADLDLNQRLIDHDLESHTFDETTGVSIQVNRAFGEYEFTSITAYREWENTEIREGDFTSTAGEIPEPVFGAQFMLHDIGTRSWTQFSQELRLASPLGEAFEWQTGAFFWRQEAETDFTRQASCQNNDRQLSSDIEYHLQSVVGIDNPTQQQVDEFIADEGVTCNANDIVSTTAFISTVFDNWAVFGDAKYHLTDDLRFLMGLRYTDDKVSFKHNRYSNDFYGRTGVGVRGARLNTDYEGSTSETDLSGKLGLQYDLTDNSMTYLTYSQGYKGPGFNVFYNMSINDTRPISPETSDAYELGYKYAKGDLMVSAALFQTDIDGFQANNFDCSDGTCITRLTNAGAVSTQGLEVDFTWRVTENLTLTGGFAKIKAEIEDFFCPEGEDCTARSGLDVPFSPDLKYSLSADYVMEMDSFDVLWNANYTYTDEQYSDLPDNQGNFNPASLLPDYGLLNASVAFSFDEDTYRLSLIAKNLTDEKYFSTYSGDNFRYQVARDADRYFGVQFKARF</sequence>
<dbReference type="InterPro" id="IPR036942">
    <property type="entry name" value="Beta-barrel_TonB_sf"/>
</dbReference>
<dbReference type="SUPFAM" id="SSF56935">
    <property type="entry name" value="Porins"/>
    <property type="match status" value="1"/>
</dbReference>
<keyword evidence="8 12" id="KW-0798">TonB box</keyword>
<evidence type="ECO:0000256" key="13">
    <source>
        <dbReference type="SAM" id="SignalP"/>
    </source>
</evidence>
<dbReference type="Pfam" id="PF07715">
    <property type="entry name" value="Plug"/>
    <property type="match status" value="1"/>
</dbReference>
<keyword evidence="9 11" id="KW-0472">Membrane</keyword>
<keyword evidence="17" id="KW-1185">Reference proteome</keyword>
<evidence type="ECO:0000256" key="6">
    <source>
        <dbReference type="ARBA" id="ARBA00023004"/>
    </source>
</evidence>
<dbReference type="InterPro" id="IPR000531">
    <property type="entry name" value="Beta-barrel_TonB"/>
</dbReference>
<evidence type="ECO:0000259" key="14">
    <source>
        <dbReference type="Pfam" id="PF00593"/>
    </source>
</evidence>
<comment type="similarity">
    <text evidence="11 12">Belongs to the TonB-dependent receptor family.</text>
</comment>
<evidence type="ECO:0000256" key="2">
    <source>
        <dbReference type="ARBA" id="ARBA00022448"/>
    </source>
</evidence>
<feature type="domain" description="TonB-dependent receptor-like beta-barrel" evidence="14">
    <location>
        <begin position="307"/>
        <end position="763"/>
    </location>
</feature>
<keyword evidence="2 11" id="KW-0813">Transport</keyword>
<evidence type="ECO:0000256" key="9">
    <source>
        <dbReference type="ARBA" id="ARBA00023136"/>
    </source>
</evidence>
<evidence type="ECO:0000313" key="17">
    <source>
        <dbReference type="Proteomes" id="UP000470213"/>
    </source>
</evidence>
<dbReference type="Pfam" id="PF00593">
    <property type="entry name" value="TonB_dep_Rec_b-barrel"/>
    <property type="match status" value="1"/>
</dbReference>
<keyword evidence="16" id="KW-0675">Receptor</keyword>
<evidence type="ECO:0000256" key="8">
    <source>
        <dbReference type="ARBA" id="ARBA00023077"/>
    </source>
</evidence>
<keyword evidence="4" id="KW-0410">Iron transport</keyword>
<evidence type="ECO:0000256" key="11">
    <source>
        <dbReference type="PROSITE-ProRule" id="PRU01360"/>
    </source>
</evidence>
<evidence type="ECO:0000259" key="15">
    <source>
        <dbReference type="Pfam" id="PF07715"/>
    </source>
</evidence>
<evidence type="ECO:0000256" key="5">
    <source>
        <dbReference type="ARBA" id="ARBA00022692"/>
    </source>
</evidence>
<evidence type="ECO:0000256" key="4">
    <source>
        <dbReference type="ARBA" id="ARBA00022496"/>
    </source>
</evidence>
<evidence type="ECO:0000256" key="1">
    <source>
        <dbReference type="ARBA" id="ARBA00004571"/>
    </source>
</evidence>
<name>A0A7X5RMB1_9ALTE</name>
<dbReference type="PANTHER" id="PTHR32552:SF81">
    <property type="entry name" value="TONB-DEPENDENT OUTER MEMBRANE RECEPTOR"/>
    <property type="match status" value="1"/>
</dbReference>
<comment type="subcellular location">
    <subcellularLocation>
        <location evidence="1 11">Cell outer membrane</location>
        <topology evidence="1 11">Multi-pass membrane protein</topology>
    </subcellularLocation>
</comment>
<dbReference type="Proteomes" id="UP000470213">
    <property type="component" value="Unassembled WGS sequence"/>
</dbReference>
<gene>
    <name evidence="16" type="ORF">GTH32_15575</name>
</gene>
<dbReference type="PANTHER" id="PTHR32552">
    <property type="entry name" value="FERRICHROME IRON RECEPTOR-RELATED"/>
    <property type="match status" value="1"/>
</dbReference>
<dbReference type="InterPro" id="IPR039426">
    <property type="entry name" value="TonB-dep_rcpt-like"/>
</dbReference>